<protein>
    <submittedName>
        <fullName evidence="1">Class I SAM-dependent methyltransferase</fullName>
    </submittedName>
</protein>
<dbReference type="Gene3D" id="3.40.50.150">
    <property type="entry name" value="Vaccinia Virus protein VP39"/>
    <property type="match status" value="1"/>
</dbReference>
<dbReference type="GO" id="GO:0032259">
    <property type="term" value="P:methylation"/>
    <property type="evidence" value="ECO:0007669"/>
    <property type="project" value="UniProtKB-KW"/>
</dbReference>
<organism evidence="1 2">
    <name type="scientific">Candidatus Iainarchaeum sp</name>
    <dbReference type="NCBI Taxonomy" id="3101447"/>
    <lineage>
        <taxon>Archaea</taxon>
        <taxon>Candidatus Iainarchaeota</taxon>
        <taxon>Candidatus Iainarchaeia</taxon>
        <taxon>Candidatus Iainarchaeales</taxon>
        <taxon>Candidatus Iainarchaeaceae</taxon>
        <taxon>Candidatus Iainarchaeum</taxon>
    </lineage>
</organism>
<dbReference type="AlphaFoldDB" id="A0A7J4IXI8"/>
<dbReference type="SUPFAM" id="SSF53335">
    <property type="entry name" value="S-adenosyl-L-methionine-dependent methyltransferases"/>
    <property type="match status" value="1"/>
</dbReference>
<evidence type="ECO:0000313" key="1">
    <source>
        <dbReference type="EMBL" id="HIH10118.1"/>
    </source>
</evidence>
<dbReference type="InterPro" id="IPR029063">
    <property type="entry name" value="SAM-dependent_MTases_sf"/>
</dbReference>
<reference evidence="2" key="1">
    <citation type="journal article" date="2020" name="bioRxiv">
        <title>A rank-normalized archaeal taxonomy based on genome phylogeny resolves widespread incomplete and uneven classifications.</title>
        <authorList>
            <person name="Rinke C."/>
            <person name="Chuvochina M."/>
            <person name="Mussig A.J."/>
            <person name="Chaumeil P.-A."/>
            <person name="Waite D.W."/>
            <person name="Whitman W.B."/>
            <person name="Parks D.H."/>
            <person name="Hugenholtz P."/>
        </authorList>
    </citation>
    <scope>NUCLEOTIDE SEQUENCE [LARGE SCALE GENOMIC DNA]</scope>
</reference>
<sequence length="133" mass="15543">MDCIAGGAQDITADLNKPWKFAKDSSVEYLFIKDGLEHLDSLEHFFREVSRILLPNGRAEIWVPHYKSPSAYKMTHNFFFSWSSFNGFPEPHDPVRDLRVVSNLLVVEPNVFPFTLLNSIANLFPKYWERLFY</sequence>
<dbReference type="GO" id="GO:0008168">
    <property type="term" value="F:methyltransferase activity"/>
    <property type="evidence" value="ECO:0007669"/>
    <property type="project" value="UniProtKB-KW"/>
</dbReference>
<evidence type="ECO:0000313" key="2">
    <source>
        <dbReference type="Proteomes" id="UP000565078"/>
    </source>
</evidence>
<gene>
    <name evidence="1" type="ORF">HA254_05630</name>
</gene>
<name>A0A7J4IXI8_9ARCH</name>
<dbReference type="EMBL" id="DUGC01000088">
    <property type="protein sequence ID" value="HIH10118.1"/>
    <property type="molecule type" value="Genomic_DNA"/>
</dbReference>
<keyword evidence="1" id="KW-0489">Methyltransferase</keyword>
<comment type="caution">
    <text evidence="1">The sequence shown here is derived from an EMBL/GenBank/DDBJ whole genome shotgun (WGS) entry which is preliminary data.</text>
</comment>
<accession>A0A7J4IXI8</accession>
<proteinExistence type="predicted"/>
<dbReference type="Proteomes" id="UP000565078">
    <property type="component" value="Unassembled WGS sequence"/>
</dbReference>
<keyword evidence="1" id="KW-0808">Transferase</keyword>